<keyword evidence="8" id="KW-1133">Transmembrane helix</keyword>
<dbReference type="InterPro" id="IPR000719">
    <property type="entry name" value="Prot_kinase_dom"/>
</dbReference>
<feature type="region of interest" description="Disordered" evidence="7">
    <location>
        <begin position="309"/>
        <end position="332"/>
    </location>
</feature>
<organism evidence="10 11">
    <name type="scientific">Georgenia yuyongxinii</name>
    <dbReference type="NCBI Taxonomy" id="2589797"/>
    <lineage>
        <taxon>Bacteria</taxon>
        <taxon>Bacillati</taxon>
        <taxon>Actinomycetota</taxon>
        <taxon>Actinomycetes</taxon>
        <taxon>Micrococcales</taxon>
        <taxon>Bogoriellaceae</taxon>
        <taxon>Georgenia</taxon>
    </lineage>
</organism>
<evidence type="ECO:0000256" key="4">
    <source>
        <dbReference type="ARBA" id="ARBA00022741"/>
    </source>
</evidence>
<evidence type="ECO:0000256" key="1">
    <source>
        <dbReference type="ARBA" id="ARBA00012513"/>
    </source>
</evidence>
<proteinExistence type="predicted"/>
<evidence type="ECO:0000256" key="6">
    <source>
        <dbReference type="ARBA" id="ARBA00022840"/>
    </source>
</evidence>
<dbReference type="SUPFAM" id="SSF56112">
    <property type="entry name" value="Protein kinase-like (PK-like)"/>
    <property type="match status" value="1"/>
</dbReference>
<evidence type="ECO:0000256" key="7">
    <source>
        <dbReference type="SAM" id="MobiDB-lite"/>
    </source>
</evidence>
<dbReference type="SMART" id="SM00220">
    <property type="entry name" value="S_TKc"/>
    <property type="match status" value="1"/>
</dbReference>
<dbReference type="Proteomes" id="UP000314616">
    <property type="component" value="Chromosome"/>
</dbReference>
<keyword evidence="8" id="KW-0812">Transmembrane</keyword>
<feature type="region of interest" description="Disordered" evidence="7">
    <location>
        <begin position="346"/>
        <end position="366"/>
    </location>
</feature>
<evidence type="ECO:0000313" key="11">
    <source>
        <dbReference type="Proteomes" id="UP000314616"/>
    </source>
</evidence>
<feature type="compositionally biased region" description="Basic residues" evidence="7">
    <location>
        <begin position="1"/>
        <end position="10"/>
    </location>
</feature>
<evidence type="ECO:0000259" key="9">
    <source>
        <dbReference type="PROSITE" id="PS50011"/>
    </source>
</evidence>
<feature type="transmembrane region" description="Helical" evidence="8">
    <location>
        <begin position="284"/>
        <end position="305"/>
    </location>
</feature>
<name>A0A5B8C3V9_9MICO</name>
<feature type="domain" description="Protein kinase" evidence="9">
    <location>
        <begin position="26"/>
        <end position="240"/>
    </location>
</feature>
<feature type="region of interest" description="Disordered" evidence="7">
    <location>
        <begin position="1"/>
        <end position="20"/>
    </location>
</feature>
<evidence type="ECO:0000256" key="8">
    <source>
        <dbReference type="SAM" id="Phobius"/>
    </source>
</evidence>
<dbReference type="GO" id="GO:0005524">
    <property type="term" value="F:ATP binding"/>
    <property type="evidence" value="ECO:0007669"/>
    <property type="project" value="UniProtKB-KW"/>
</dbReference>
<dbReference type="RefSeq" id="WP_139928578.1">
    <property type="nucleotide sequence ID" value="NZ_CP040915.1"/>
</dbReference>
<dbReference type="GO" id="GO:0004674">
    <property type="term" value="F:protein serine/threonine kinase activity"/>
    <property type="evidence" value="ECO:0007669"/>
    <property type="project" value="UniProtKB-KW"/>
</dbReference>
<sequence>MSITKRRRGRSGGSAGTGRGPVVPGYELLAPVGFGATGAVWSARDGSGRPVAVSILPLASGARGTAQLRRLGNLRASRHPHLARVDTVVGLDGGRCAVVSEVVTGPSLATVRAARGPLPPGEAATLLVALGAALGHLHERGVIHADVAPTNVLLAPGGVPVLVDLAGEGAHERGTPGFVAPERRRGAAPGAAGDVWALARLLMWATDGDPEVAQLLAPALADDPAARPRARDLAARAPSLAEATAVHLPPQPDLAQAQLRAGVNQVPTQLAVARRPRRRHARPGAWWAASIVVVLAAAGGGAVAWGGPGGPAGLPAGDTEPTPVPGTPPARLKSPIVVDVGADLPPEATGTGTSTDIGGRTGTPPEEDLTVVVADLLRLRDAALEAADADALGELTVPGSRAAAADADLLARLQGARVRLEGLRTEVGDVRVVRAPAGGTLAEVEVILRQRVHHRLARNEDGTDAARSDSVVAVPSRPPRCVALTLEGPTPWRVATARPCEAGEEVG</sequence>
<keyword evidence="2" id="KW-0723">Serine/threonine-protein kinase</keyword>
<dbReference type="PANTHER" id="PTHR43289">
    <property type="entry name" value="MITOGEN-ACTIVATED PROTEIN KINASE KINASE KINASE 20-RELATED"/>
    <property type="match status" value="1"/>
</dbReference>
<dbReference type="PANTHER" id="PTHR43289:SF6">
    <property type="entry name" value="SERINE_THREONINE-PROTEIN KINASE NEKL-3"/>
    <property type="match status" value="1"/>
</dbReference>
<dbReference type="PROSITE" id="PS00109">
    <property type="entry name" value="PROTEIN_KINASE_TYR"/>
    <property type="match status" value="1"/>
</dbReference>
<dbReference type="OrthoDB" id="5137722at2"/>
<dbReference type="EC" id="2.7.11.1" evidence="1"/>
<keyword evidence="6" id="KW-0067">ATP-binding</keyword>
<dbReference type="PROSITE" id="PS50011">
    <property type="entry name" value="PROTEIN_KINASE_DOM"/>
    <property type="match status" value="1"/>
</dbReference>
<accession>A0A5B8C3V9</accession>
<keyword evidence="8" id="KW-0472">Membrane</keyword>
<dbReference type="AlphaFoldDB" id="A0A5B8C3V9"/>
<keyword evidence="3" id="KW-0808">Transferase</keyword>
<dbReference type="Pfam" id="PF00069">
    <property type="entry name" value="Pkinase"/>
    <property type="match status" value="1"/>
</dbReference>
<dbReference type="InterPro" id="IPR011009">
    <property type="entry name" value="Kinase-like_dom_sf"/>
</dbReference>
<dbReference type="EMBL" id="CP040915">
    <property type="protein sequence ID" value="QDC24837.1"/>
    <property type="molecule type" value="Genomic_DNA"/>
</dbReference>
<dbReference type="InterPro" id="IPR008266">
    <property type="entry name" value="Tyr_kinase_AS"/>
</dbReference>
<protein>
    <recommendedName>
        <fullName evidence="1">non-specific serine/threonine protein kinase</fullName>
        <ecNumber evidence="1">2.7.11.1</ecNumber>
    </recommendedName>
</protein>
<evidence type="ECO:0000256" key="5">
    <source>
        <dbReference type="ARBA" id="ARBA00022777"/>
    </source>
</evidence>
<reference evidence="10 11" key="1">
    <citation type="submission" date="2019-05" db="EMBL/GenBank/DDBJ databases">
        <title>Georgenia *** sp. nov., and Georgenia *** sp. nov., isolated from the intestinal contents of plateau pika (Ochotona curzoniae) in the Qinghai-Tibet plateau of China.</title>
        <authorList>
            <person name="Tian Z."/>
        </authorList>
    </citation>
    <scope>NUCLEOTIDE SEQUENCE [LARGE SCALE GENOMIC DNA]</scope>
    <source>
        <strain evidence="10 11">Z443</strain>
    </source>
</reference>
<keyword evidence="4" id="KW-0547">Nucleotide-binding</keyword>
<evidence type="ECO:0000313" key="10">
    <source>
        <dbReference type="EMBL" id="QDC24837.1"/>
    </source>
</evidence>
<keyword evidence="5" id="KW-0418">Kinase</keyword>
<dbReference type="Gene3D" id="1.10.510.10">
    <property type="entry name" value="Transferase(Phosphotransferase) domain 1"/>
    <property type="match status" value="1"/>
</dbReference>
<gene>
    <name evidence="10" type="ORF">FE374_09625</name>
</gene>
<evidence type="ECO:0000256" key="2">
    <source>
        <dbReference type="ARBA" id="ARBA00022527"/>
    </source>
</evidence>
<dbReference type="KEGG" id="gyu:FE374_09625"/>
<evidence type="ECO:0000256" key="3">
    <source>
        <dbReference type="ARBA" id="ARBA00022679"/>
    </source>
</evidence>